<feature type="region of interest" description="Disordered" evidence="2">
    <location>
        <begin position="687"/>
        <end position="731"/>
    </location>
</feature>
<dbReference type="GO" id="GO:0032012">
    <property type="term" value="P:regulation of ARF protein signal transduction"/>
    <property type="evidence" value="ECO:0007669"/>
    <property type="project" value="InterPro"/>
</dbReference>
<feature type="domain" description="SEC7" evidence="3">
    <location>
        <begin position="755"/>
        <end position="949"/>
    </location>
</feature>
<dbReference type="PROSITE" id="PS50190">
    <property type="entry name" value="SEC7"/>
    <property type="match status" value="1"/>
</dbReference>
<feature type="compositionally biased region" description="Low complexity" evidence="2">
    <location>
        <begin position="707"/>
        <end position="716"/>
    </location>
</feature>
<dbReference type="KEGG" id="bpg:Bathy06g01590"/>
<dbReference type="eggNOG" id="KOG0929">
    <property type="taxonomic scope" value="Eukaryota"/>
</dbReference>
<evidence type="ECO:0000313" key="4">
    <source>
        <dbReference type="EMBL" id="CCO17205.1"/>
    </source>
</evidence>
<dbReference type="SUPFAM" id="SSF48425">
    <property type="entry name" value="Sec7 domain"/>
    <property type="match status" value="1"/>
</dbReference>
<dbReference type="InterPro" id="IPR000904">
    <property type="entry name" value="Sec7_dom"/>
</dbReference>
<feature type="region of interest" description="Disordered" evidence="2">
    <location>
        <begin position="1940"/>
        <end position="1963"/>
    </location>
</feature>
<feature type="compositionally biased region" description="Polar residues" evidence="2">
    <location>
        <begin position="1043"/>
        <end position="1052"/>
    </location>
</feature>
<comment type="subcellular location">
    <subcellularLocation>
        <location evidence="1">Cytoplasm</location>
        <location evidence="1">Cytosol</location>
    </subcellularLocation>
</comment>
<dbReference type="InterPro" id="IPR032691">
    <property type="entry name" value="Mon2/Sec7/BIG1-like_HUS"/>
</dbReference>
<dbReference type="Gene3D" id="1.10.220.20">
    <property type="match status" value="1"/>
</dbReference>
<accession>K8EXJ9</accession>
<evidence type="ECO:0000259" key="3">
    <source>
        <dbReference type="PROSITE" id="PS50190"/>
    </source>
</evidence>
<dbReference type="GO" id="GO:0005829">
    <property type="term" value="C:cytosol"/>
    <property type="evidence" value="ECO:0007669"/>
    <property type="project" value="UniProtKB-SubCell"/>
</dbReference>
<dbReference type="GO" id="GO:0005085">
    <property type="term" value="F:guanyl-nucleotide exchange factor activity"/>
    <property type="evidence" value="ECO:0007669"/>
    <property type="project" value="InterPro"/>
</dbReference>
<organism evidence="4 5">
    <name type="scientific">Bathycoccus prasinos</name>
    <dbReference type="NCBI Taxonomy" id="41875"/>
    <lineage>
        <taxon>Eukaryota</taxon>
        <taxon>Viridiplantae</taxon>
        <taxon>Chlorophyta</taxon>
        <taxon>Mamiellophyceae</taxon>
        <taxon>Mamiellales</taxon>
        <taxon>Bathycoccaceae</taxon>
        <taxon>Bathycoccus</taxon>
    </lineage>
</organism>
<dbReference type="SMART" id="SM00222">
    <property type="entry name" value="Sec7"/>
    <property type="match status" value="1"/>
</dbReference>
<evidence type="ECO:0000256" key="2">
    <source>
        <dbReference type="SAM" id="MobiDB-lite"/>
    </source>
</evidence>
<feature type="compositionally biased region" description="Low complexity" evidence="2">
    <location>
        <begin position="1"/>
        <end position="10"/>
    </location>
</feature>
<dbReference type="Gene3D" id="1.10.1000.11">
    <property type="entry name" value="Arf Nucleotide-binding Site Opener,domain 2"/>
    <property type="match status" value="1"/>
</dbReference>
<sequence length="2008" mass="219474">MLPSSSSETKTPTERTPTEDDDGDENDVEEKTTKKKRANEEEKNQNRIGAFASFLRATEVLFSQSVKEFGGGAFVLLLPKKAKEARGKILEFLKDTNTNTNDELMKQFWTQTREEEKKSDFLHFEKKTKILREVTDACKEILSNQEVYSQGGRQKVAVKALECLFLVMNFVEKEKVRVSGTNSAATENVEMMMTCSATMLRDVCKAVAFCGKDDSSLEITRMVVKMLLALATSEHIVNSGIFQGEEGEEALEILTLRLAHSAVASDGDVERRVAKTALVQHINNCFKRCSEGEFRSASAAGNINTNGDSFFSDQSALTCLKALCKIASRDSDAITSATTSTMIAEENADANNANKKPTTYFSAANALDADEYILASRFLAIDLLRQLCEGPNARAWLAAYRNELKKPLSEALLMNAMLNPKSTLQKGGVAGVAAAAAATASGAINNNSNNNAKRLSFEGIEKTLNASTNRTTITTSTSNNSNTILHGFSNATRFHPMALASSSLARATYAAIVSRARDSWKSEIALMFPTMLLHPLERSKSTHVKAKIAALKTLRQIYDDPSTAADVFVNYDCDPRCSTNCFERSAKAILETLKVEREKERILVKISSGSSIDIDSVAVRDAATQCLVAIVRSLRVWRARNKELGEDLFHDEDSIDEVERKASSTLRRSGSVSTSFELIPSQNVVVPSSTATAKQDNKNQAESNNSTRTTRTTRTTPGSESEGVIGGGLLSSVPLENVPTTSSSSSIAKPSQTKTFANLKKEKKSVEIAVKKFNKTPTMAVLREHAPSNSVVSASDAAKFLRSAPGVDPSAIGHLLGSSDADGVAVIRAYLENFDFTNEYVDEALRKFMSTFRIPGEAQQIDRLTECFAKRFIELNPNFGGQKIEKKVDCVTIIAFAIIMLNTDAHNPMVDVKMRMSREDFLNMALDTPETRGLDEEMIRGVYDRVTKEEIILSADKRAIAETASSSTSAADSSSTTTAAVNSGLMSDFGIFGAFKKKQKILEMEEKIASEEAKALLRETARAFSAVTTRSTIAPAAALSPPQLKNGQGSNSELDESAKNNNDNVFVGESAFHAAAEAGLARPMFEVIGEALCRALSIAFGLANDPGRAAMALECARSAMRLAFETKLYTLRDLFGQFLCNATGVSASDNDRGNSNADDDNDNDDDATRVDLRAMQRAEATKTLLDCAKSDGDFIKLGQKFWKSCIDICVSLEIAMLENDSTALRGVANVNNSSNGTAQESTDGVLPDKTKVEKNIQRLLGFKNVMAWLRPFSREAGLETEINPDAKAAIDACFVNSSTMDASELSHVVDALIQRSERDLCAAEQSEITKSPNTRIAMKRLADVARANLNGRSLAAWRNVIWGPASLHLATTATSCVQIETIVNRNACKEASECLRVVAEAVLLKRGSAESAESKDEDGNITPTKRKTTLTNLETDEDINSSNADAAREDALLPFYEAIRTVANSSFRNSGLGNETVFFEMKTRKAEFVVDALRRLAETSSKKFGKSWRRVAQTLEIVASNATLSEYHGNTEEYDGNPEDQVKVLFADSAKIRAFVSFRNVIVESVLKGRSIKEEVSTTTPSIVDGELTDDVLPDIVDVLAKFRDVEKQTKNDKGDSIVVSEALLSLQEIILRADRSTARGRNLWKVTTRCLISATFSIENTRATTVRAFESVFASALNFTATSQNENEEKAFWQDVCEDAIDPIVSFTREEYYGNHAHKSAPKNEGFSEAKVFSLATFFPRLVSNVTSSKNVGYDIVSIGCANAFANVDVASTSLTHALSCIAAFGTESTSSPSQMFWSFACDFLENAIRARKKKSERDEVISKSLVCDFIPELYSSCAVMASKNRIANVARTIHIDAFTSAMDKRGEEEHEELLYNSTRAVLATTINDASGTLTACEIVLRYHFSNKGKEISSFDVSTRTIAMLASVVDALTNMIKRKKKKKNNDNDGDGTEEEESKGSISSLAKQKKEVLELFTPQLSSLVALGRYPLNKSLRDFFSATFDVSKF</sequence>
<feature type="compositionally biased region" description="Acidic residues" evidence="2">
    <location>
        <begin position="1948"/>
        <end position="1957"/>
    </location>
</feature>
<dbReference type="Pfam" id="PF01369">
    <property type="entry name" value="Sec7"/>
    <property type="match status" value="1"/>
</dbReference>
<dbReference type="CDD" id="cd00171">
    <property type="entry name" value="Sec7"/>
    <property type="match status" value="1"/>
</dbReference>
<dbReference type="Pfam" id="PF12783">
    <property type="entry name" value="Sec7-like_HUS"/>
    <property type="match status" value="1"/>
</dbReference>
<dbReference type="InterPro" id="IPR023394">
    <property type="entry name" value="Sec7_C_sf"/>
</dbReference>
<name>K8EXJ9_9CHLO</name>
<dbReference type="STRING" id="41875.K8EXJ9"/>
<proteinExistence type="predicted"/>
<feature type="region of interest" description="Disordered" evidence="2">
    <location>
        <begin position="1037"/>
        <end position="1060"/>
    </location>
</feature>
<dbReference type="OrthoDB" id="430364at2759"/>
<dbReference type="PANTHER" id="PTHR10663:SF395">
    <property type="entry name" value="SEC7 DOMAIN CONTAINING PROTEIN"/>
    <property type="match status" value="1"/>
</dbReference>
<protein>
    <recommendedName>
        <fullName evidence="3">SEC7 domain-containing protein</fullName>
    </recommendedName>
</protein>
<dbReference type="EMBL" id="FO082273">
    <property type="protein sequence ID" value="CCO17205.1"/>
    <property type="molecule type" value="Genomic_DNA"/>
</dbReference>
<evidence type="ECO:0000313" key="5">
    <source>
        <dbReference type="Proteomes" id="UP000198341"/>
    </source>
</evidence>
<feature type="region of interest" description="Disordered" evidence="2">
    <location>
        <begin position="1"/>
        <end position="44"/>
    </location>
</feature>
<feature type="compositionally biased region" description="Acidic residues" evidence="2">
    <location>
        <begin position="19"/>
        <end position="28"/>
    </location>
</feature>
<evidence type="ECO:0000256" key="1">
    <source>
        <dbReference type="ARBA" id="ARBA00004514"/>
    </source>
</evidence>
<keyword evidence="5" id="KW-1185">Reference proteome</keyword>
<dbReference type="RefSeq" id="XP_007512605.1">
    <property type="nucleotide sequence ID" value="XM_007512543.1"/>
</dbReference>
<feature type="compositionally biased region" description="Polar residues" evidence="2">
    <location>
        <begin position="687"/>
        <end position="706"/>
    </location>
</feature>
<dbReference type="InterPro" id="IPR035999">
    <property type="entry name" value="Sec7_dom_sf"/>
</dbReference>
<dbReference type="PANTHER" id="PTHR10663">
    <property type="entry name" value="GUANYL-NUCLEOTIDE EXCHANGE FACTOR"/>
    <property type="match status" value="1"/>
</dbReference>
<reference evidence="4 5" key="1">
    <citation type="submission" date="2011-10" db="EMBL/GenBank/DDBJ databases">
        <authorList>
            <person name="Genoscope - CEA"/>
        </authorList>
    </citation>
    <scope>NUCLEOTIDE SEQUENCE [LARGE SCALE GENOMIC DNA]</scope>
    <source>
        <strain evidence="4 5">RCC 1105</strain>
    </source>
</reference>
<dbReference type="Proteomes" id="UP000198341">
    <property type="component" value="Chromosome 6"/>
</dbReference>
<gene>
    <name evidence="4" type="ORF">Bathy06g01590</name>
</gene>
<dbReference type="GeneID" id="19015139"/>